<dbReference type="PANTHER" id="PTHR43187:SF1">
    <property type="entry name" value="GLUTAMINE AMIDOTRANSFERASE DUG3-RELATED"/>
    <property type="match status" value="1"/>
</dbReference>
<dbReference type="InterPro" id="IPR017932">
    <property type="entry name" value="GATase_2_dom"/>
</dbReference>
<keyword evidence="4" id="KW-1185">Reference proteome</keyword>
<keyword evidence="3" id="KW-0808">Transferase</keyword>
<dbReference type="InterPro" id="IPR026869">
    <property type="entry name" value="EgtC-like"/>
</dbReference>
<protein>
    <submittedName>
        <fullName evidence="3">Class II glutamine amidotransferase</fullName>
    </submittedName>
</protein>
<dbReference type="GO" id="GO:0016740">
    <property type="term" value="F:transferase activity"/>
    <property type="evidence" value="ECO:0007669"/>
    <property type="project" value="UniProtKB-KW"/>
</dbReference>
<dbReference type="Proteomes" id="UP000315252">
    <property type="component" value="Unassembled WGS sequence"/>
</dbReference>
<dbReference type="RefSeq" id="WP_142896550.1">
    <property type="nucleotide sequence ID" value="NZ_ML660054.1"/>
</dbReference>
<name>A0A545TUE7_9PROT</name>
<sequence>MCRWLAYSGSPIFPEDLIFTPDNSLAAQSLHSCKAKVSVNGDGFGLGWYGERDVPGVYREVLPAWSDCNLRSLASSIRSGHFFAHIRASTGTATSRRNCHPFTYGKWLFMHNGQIGDYELQRRRLEALLHDDLYARREGSTDSELIFYLLFHFGLEENPLKALRATLEEVARSTEASGSRKPFRCTAALTDGRTNYAVRFSTDAHPPSLFWQERSEHTLIVSEPLDTAVGEWQQVPASTVLVTDPGNKVRTEAL</sequence>
<dbReference type="AlphaFoldDB" id="A0A545TUE7"/>
<dbReference type="PANTHER" id="PTHR43187">
    <property type="entry name" value="GLUTAMINE AMIDOTRANSFERASE DUG3-RELATED"/>
    <property type="match status" value="1"/>
</dbReference>
<evidence type="ECO:0000313" key="4">
    <source>
        <dbReference type="Proteomes" id="UP000315252"/>
    </source>
</evidence>
<evidence type="ECO:0000256" key="1">
    <source>
        <dbReference type="ARBA" id="ARBA00022962"/>
    </source>
</evidence>
<proteinExistence type="predicted"/>
<evidence type="ECO:0000259" key="2">
    <source>
        <dbReference type="PROSITE" id="PS51278"/>
    </source>
</evidence>
<comment type="caution">
    <text evidence="3">The sequence shown here is derived from an EMBL/GenBank/DDBJ whole genome shotgun (WGS) entry which is preliminary data.</text>
</comment>
<dbReference type="InterPro" id="IPR029055">
    <property type="entry name" value="Ntn_hydrolases_N"/>
</dbReference>
<dbReference type="Pfam" id="PF13230">
    <property type="entry name" value="GATase_4"/>
    <property type="match status" value="1"/>
</dbReference>
<dbReference type="SUPFAM" id="SSF56235">
    <property type="entry name" value="N-terminal nucleophile aminohydrolases (Ntn hydrolases)"/>
    <property type="match status" value="1"/>
</dbReference>
<dbReference type="EMBL" id="VHSH01000003">
    <property type="protein sequence ID" value="TQV80836.1"/>
    <property type="molecule type" value="Genomic_DNA"/>
</dbReference>
<dbReference type="InterPro" id="IPR052373">
    <property type="entry name" value="Gamma-glu_amide_hydrolase"/>
</dbReference>
<dbReference type="Gene3D" id="3.60.20.10">
    <property type="entry name" value="Glutamine Phosphoribosylpyrophosphate, subunit 1, domain 1"/>
    <property type="match status" value="1"/>
</dbReference>
<accession>A0A545TUE7</accession>
<dbReference type="OrthoDB" id="9804310at2"/>
<gene>
    <name evidence="3" type="ORF">FKG95_11855</name>
</gene>
<organism evidence="3 4">
    <name type="scientific">Denitrobaculum tricleocarpae</name>
    <dbReference type="NCBI Taxonomy" id="2591009"/>
    <lineage>
        <taxon>Bacteria</taxon>
        <taxon>Pseudomonadati</taxon>
        <taxon>Pseudomonadota</taxon>
        <taxon>Alphaproteobacteria</taxon>
        <taxon>Rhodospirillales</taxon>
        <taxon>Rhodospirillaceae</taxon>
        <taxon>Denitrobaculum</taxon>
    </lineage>
</organism>
<dbReference type="CDD" id="cd01908">
    <property type="entry name" value="YafJ"/>
    <property type="match status" value="1"/>
</dbReference>
<evidence type="ECO:0000313" key="3">
    <source>
        <dbReference type="EMBL" id="TQV80836.1"/>
    </source>
</evidence>
<feature type="domain" description="Glutamine amidotransferase type-2" evidence="2">
    <location>
        <begin position="2"/>
        <end position="254"/>
    </location>
</feature>
<reference evidence="3 4" key="1">
    <citation type="submission" date="2019-06" db="EMBL/GenBank/DDBJ databases">
        <title>Whole genome sequence for Rhodospirillaceae sp. R148.</title>
        <authorList>
            <person name="Wang G."/>
        </authorList>
    </citation>
    <scope>NUCLEOTIDE SEQUENCE [LARGE SCALE GENOMIC DNA]</scope>
    <source>
        <strain evidence="3 4">R148</strain>
    </source>
</reference>
<dbReference type="PROSITE" id="PS51278">
    <property type="entry name" value="GATASE_TYPE_2"/>
    <property type="match status" value="1"/>
</dbReference>
<keyword evidence="1 3" id="KW-0315">Glutamine amidotransferase</keyword>